<dbReference type="SMART" id="SM00316">
    <property type="entry name" value="S1"/>
    <property type="match status" value="1"/>
</dbReference>
<dbReference type="CDD" id="cd04471">
    <property type="entry name" value="S1_RNase_R"/>
    <property type="match status" value="1"/>
</dbReference>
<dbReference type="Gene3D" id="2.40.50.140">
    <property type="entry name" value="Nucleic acid-binding proteins"/>
    <property type="match status" value="1"/>
</dbReference>
<dbReference type="PANTHER" id="PTHR23355:SF9">
    <property type="entry name" value="DIS3-LIKE EXONUCLEASE 2"/>
    <property type="match status" value="1"/>
</dbReference>
<evidence type="ECO:0000313" key="10">
    <source>
        <dbReference type="EMBL" id="GLS00905.1"/>
    </source>
</evidence>
<keyword evidence="3 7" id="KW-0540">Nuclease</keyword>
<dbReference type="Pfam" id="PF17876">
    <property type="entry name" value="CSD2"/>
    <property type="match status" value="1"/>
</dbReference>
<evidence type="ECO:0000256" key="3">
    <source>
        <dbReference type="ARBA" id="ARBA00022722"/>
    </source>
</evidence>
<proteinExistence type="inferred from homology"/>
<dbReference type="EC" id="3.1.13.1" evidence="7"/>
<dbReference type="InterPro" id="IPR001900">
    <property type="entry name" value="RNase_II/R"/>
</dbReference>
<dbReference type="InterPro" id="IPR012340">
    <property type="entry name" value="NA-bd_OB-fold"/>
</dbReference>
<dbReference type="NCBIfam" id="TIGR00358">
    <property type="entry name" value="3_prime_RNase"/>
    <property type="match status" value="1"/>
</dbReference>
<feature type="domain" description="S1 motif" evidence="9">
    <location>
        <begin position="633"/>
        <end position="714"/>
    </location>
</feature>
<evidence type="ECO:0000256" key="2">
    <source>
        <dbReference type="ARBA" id="ARBA00022490"/>
    </source>
</evidence>
<comment type="catalytic activity">
    <reaction evidence="1 7">
        <text>Exonucleolytic cleavage in the 3'- to 5'-direction to yield nucleoside 5'-phosphates.</text>
        <dbReference type="EC" id="3.1.13.1"/>
    </reaction>
</comment>
<dbReference type="InterPro" id="IPR050180">
    <property type="entry name" value="RNR_Ribonuclease"/>
</dbReference>
<reference evidence="11" key="1">
    <citation type="journal article" date="2019" name="Int. J. Syst. Evol. Microbiol.">
        <title>The Global Catalogue of Microorganisms (GCM) 10K type strain sequencing project: providing services to taxonomists for standard genome sequencing and annotation.</title>
        <authorList>
            <consortium name="The Broad Institute Genomics Platform"/>
            <consortium name="The Broad Institute Genome Sequencing Center for Infectious Disease"/>
            <person name="Wu L."/>
            <person name="Ma J."/>
        </authorList>
    </citation>
    <scope>NUCLEOTIDE SEQUENCE [LARGE SCALE GENOMIC DNA]</scope>
    <source>
        <strain evidence="11">NBRC 110107</strain>
    </source>
</reference>
<dbReference type="PROSITE" id="PS01175">
    <property type="entry name" value="RIBONUCLEASE_II"/>
    <property type="match status" value="1"/>
</dbReference>
<dbReference type="SMART" id="SM00955">
    <property type="entry name" value="RNB"/>
    <property type="match status" value="1"/>
</dbReference>
<sequence length="767" mass="84339">MSKSPRRPVAGLPDENTLIAFLREAGSAEKTDIARHFGLKGGERRALREMIRALEEAGKLGKRGRKGFSEVGALPAVGVADVVERDMDGELYVRLVEASTDAPRALLVPDNDKPGPAPGMGDRVLVKFTRTEDGWEARLIKTLDAGANKVLGVIRKSHKEVRVEPVDRRSKDVLLVPHAQAEGLRDGDLVLAAIEKGDQRYGPKRGKILEKIGHEGDARAASLIAIAAHNVPMGFSEAVEKEAEDQELPSLKGREDLRDLPLITIDPADARDHDDAVYAMRDEDPKNADGWIVWVAIADVAAYVRPNTNLDREARDKGNSTYFPDRVEPMLPERLSNGLCSLKEGENRACMAVRMVFDKDGRKTGHKFMRGLMRSQAKLSYEQAQAAIDGQTDDATGPIMAAILEPLWAAYRTMLKGRLKRSPLAIESPERRIRMNDQGQIISIEPRVSLEAHRLIEEMMIQANVCAAETLEQKKTPLLYRVHDAPSQEKLFNLGDFLQTIGKPWTKGEPATTKRFNKLLDETRGGDHAEVVNEVVLRSQMQAIYSAENVGHFGLNLDRYAHFTSPIRRYSDLIVHRGLIRALGLGKDGLSEREISELPAIAEQVTMTERRSMAAERAAMDRYMAAFLQERVGATFPGRITGVTRFGLFVRLDETGADGLVPVSTLGTEYFTHDDKSHALVGERSGARWTLGRTVEVRLKEATPITGGLVFEMLSDPAPRDPNAPAPRLGQRARGPGGGGFPKRGAGRPGGPKPSGGLKGVRKGKRR</sequence>
<evidence type="ECO:0000313" key="11">
    <source>
        <dbReference type="Proteomes" id="UP001156921"/>
    </source>
</evidence>
<feature type="compositionally biased region" description="Gly residues" evidence="8">
    <location>
        <begin position="735"/>
        <end position="759"/>
    </location>
</feature>
<keyword evidence="2 7" id="KW-0963">Cytoplasm</keyword>
<dbReference type="HAMAP" id="MF_01895">
    <property type="entry name" value="RNase_R"/>
    <property type="match status" value="1"/>
</dbReference>
<dbReference type="EMBL" id="BSOY01000013">
    <property type="protein sequence ID" value="GLS00905.1"/>
    <property type="molecule type" value="Genomic_DNA"/>
</dbReference>
<evidence type="ECO:0000256" key="1">
    <source>
        <dbReference type="ARBA" id="ARBA00001849"/>
    </source>
</evidence>
<dbReference type="Pfam" id="PF00575">
    <property type="entry name" value="S1"/>
    <property type="match status" value="1"/>
</dbReference>
<dbReference type="NCBIfam" id="TIGR02063">
    <property type="entry name" value="RNase_R"/>
    <property type="match status" value="1"/>
</dbReference>
<evidence type="ECO:0000256" key="4">
    <source>
        <dbReference type="ARBA" id="ARBA00022801"/>
    </source>
</evidence>
<dbReference type="InterPro" id="IPR004476">
    <property type="entry name" value="RNase_II/RNase_R"/>
</dbReference>
<dbReference type="InterPro" id="IPR003029">
    <property type="entry name" value="S1_domain"/>
</dbReference>
<dbReference type="Pfam" id="PF00773">
    <property type="entry name" value="RNB"/>
    <property type="match status" value="1"/>
</dbReference>
<comment type="similarity">
    <text evidence="7">Belongs to the RNR ribonuclease family. RNase R subfamily.</text>
</comment>
<keyword evidence="11" id="KW-1185">Reference proteome</keyword>
<comment type="function">
    <text evidence="7">3'-5' exoribonuclease that releases 5'-nucleoside monophosphates and is involved in maturation of structured RNAs.</text>
</comment>
<dbReference type="PROSITE" id="PS50126">
    <property type="entry name" value="S1"/>
    <property type="match status" value="1"/>
</dbReference>
<evidence type="ECO:0000256" key="7">
    <source>
        <dbReference type="HAMAP-Rule" id="MF_01895"/>
    </source>
</evidence>
<keyword evidence="5 7" id="KW-0269">Exonuclease</keyword>
<evidence type="ECO:0000256" key="5">
    <source>
        <dbReference type="ARBA" id="ARBA00022839"/>
    </source>
</evidence>
<dbReference type="InterPro" id="IPR022966">
    <property type="entry name" value="RNase_II/R_CS"/>
</dbReference>
<gene>
    <name evidence="7 10" type="primary">rnr</name>
    <name evidence="10" type="ORF">GCM10007859_09150</name>
</gene>
<protein>
    <recommendedName>
        <fullName evidence="7">Ribonuclease R</fullName>
        <shortName evidence="7">RNase R</shortName>
        <ecNumber evidence="7">3.1.13.1</ecNumber>
    </recommendedName>
</protein>
<dbReference type="PANTHER" id="PTHR23355">
    <property type="entry name" value="RIBONUCLEASE"/>
    <property type="match status" value="1"/>
</dbReference>
<keyword evidence="4 7" id="KW-0378">Hydrolase</keyword>
<evidence type="ECO:0000256" key="6">
    <source>
        <dbReference type="ARBA" id="ARBA00022884"/>
    </source>
</evidence>
<dbReference type="InterPro" id="IPR040476">
    <property type="entry name" value="CSD2"/>
</dbReference>
<organism evidence="10 11">
    <name type="scientific">Brevundimonas denitrificans</name>
    <dbReference type="NCBI Taxonomy" id="1443434"/>
    <lineage>
        <taxon>Bacteria</taxon>
        <taxon>Pseudomonadati</taxon>
        <taxon>Pseudomonadota</taxon>
        <taxon>Alphaproteobacteria</taxon>
        <taxon>Caulobacterales</taxon>
        <taxon>Caulobacteraceae</taxon>
        <taxon>Brevundimonas</taxon>
    </lineage>
</organism>
<keyword evidence="6 7" id="KW-0694">RNA-binding</keyword>
<dbReference type="InterPro" id="IPR011805">
    <property type="entry name" value="RNase_R"/>
</dbReference>
<evidence type="ECO:0000256" key="8">
    <source>
        <dbReference type="SAM" id="MobiDB-lite"/>
    </source>
</evidence>
<dbReference type="SUPFAM" id="SSF50249">
    <property type="entry name" value="Nucleic acid-binding proteins"/>
    <property type="match status" value="3"/>
</dbReference>
<feature type="region of interest" description="Disordered" evidence="8">
    <location>
        <begin position="712"/>
        <end position="767"/>
    </location>
</feature>
<accession>A0ABQ6BIL2</accession>
<name>A0ABQ6BIL2_9CAUL</name>
<dbReference type="RefSeq" id="WP_284221629.1">
    <property type="nucleotide sequence ID" value="NZ_BSOY01000013.1"/>
</dbReference>
<evidence type="ECO:0000259" key="9">
    <source>
        <dbReference type="PROSITE" id="PS50126"/>
    </source>
</evidence>
<dbReference type="Proteomes" id="UP001156921">
    <property type="component" value="Unassembled WGS sequence"/>
</dbReference>
<comment type="caution">
    <text evidence="10">The sequence shown here is derived from an EMBL/GenBank/DDBJ whole genome shotgun (WGS) entry which is preliminary data.</text>
</comment>
<comment type="subcellular location">
    <subcellularLocation>
        <location evidence="7">Cytoplasm</location>
    </subcellularLocation>
</comment>